<reference evidence="1" key="1">
    <citation type="submission" date="2021-02" db="EMBL/GenBank/DDBJ databases">
        <authorList>
            <consortium name="DOE Joint Genome Institute"/>
            <person name="Ahrendt S."/>
            <person name="Looney B.P."/>
            <person name="Miyauchi S."/>
            <person name="Morin E."/>
            <person name="Drula E."/>
            <person name="Courty P.E."/>
            <person name="Chicoki N."/>
            <person name="Fauchery L."/>
            <person name="Kohler A."/>
            <person name="Kuo A."/>
            <person name="Labutti K."/>
            <person name="Pangilinan J."/>
            <person name="Lipzen A."/>
            <person name="Riley R."/>
            <person name="Andreopoulos W."/>
            <person name="He G."/>
            <person name="Johnson J."/>
            <person name="Barry K.W."/>
            <person name="Grigoriev I.V."/>
            <person name="Nagy L."/>
            <person name="Hibbett D."/>
            <person name="Henrissat B."/>
            <person name="Matheny P.B."/>
            <person name="Labbe J."/>
            <person name="Martin F."/>
        </authorList>
    </citation>
    <scope>NUCLEOTIDE SEQUENCE</scope>
    <source>
        <strain evidence="1">FP105234-sp</strain>
    </source>
</reference>
<dbReference type="Proteomes" id="UP000814033">
    <property type="component" value="Unassembled WGS sequence"/>
</dbReference>
<gene>
    <name evidence="1" type="ORF">FA95DRAFT_787189</name>
</gene>
<reference evidence="1" key="2">
    <citation type="journal article" date="2022" name="New Phytol.">
        <title>Evolutionary transition to the ectomycorrhizal habit in the genomes of a hyperdiverse lineage of mushroom-forming fungi.</title>
        <authorList>
            <person name="Looney B."/>
            <person name="Miyauchi S."/>
            <person name="Morin E."/>
            <person name="Drula E."/>
            <person name="Courty P.E."/>
            <person name="Kohler A."/>
            <person name="Kuo A."/>
            <person name="LaButti K."/>
            <person name="Pangilinan J."/>
            <person name="Lipzen A."/>
            <person name="Riley R."/>
            <person name="Andreopoulos W."/>
            <person name="He G."/>
            <person name="Johnson J."/>
            <person name="Nolan M."/>
            <person name="Tritt A."/>
            <person name="Barry K.W."/>
            <person name="Grigoriev I.V."/>
            <person name="Nagy L.G."/>
            <person name="Hibbett D."/>
            <person name="Henrissat B."/>
            <person name="Matheny P.B."/>
            <person name="Labbe J."/>
            <person name="Martin F.M."/>
        </authorList>
    </citation>
    <scope>NUCLEOTIDE SEQUENCE</scope>
    <source>
        <strain evidence="1">FP105234-sp</strain>
    </source>
</reference>
<dbReference type="EMBL" id="MU276153">
    <property type="protein sequence ID" value="KAI0040988.1"/>
    <property type="molecule type" value="Genomic_DNA"/>
</dbReference>
<protein>
    <submittedName>
        <fullName evidence="1">Uncharacterized protein</fullName>
    </submittedName>
</protein>
<keyword evidence="2" id="KW-1185">Reference proteome</keyword>
<organism evidence="1 2">
    <name type="scientific">Auriscalpium vulgare</name>
    <dbReference type="NCBI Taxonomy" id="40419"/>
    <lineage>
        <taxon>Eukaryota</taxon>
        <taxon>Fungi</taxon>
        <taxon>Dikarya</taxon>
        <taxon>Basidiomycota</taxon>
        <taxon>Agaricomycotina</taxon>
        <taxon>Agaricomycetes</taxon>
        <taxon>Russulales</taxon>
        <taxon>Auriscalpiaceae</taxon>
        <taxon>Auriscalpium</taxon>
    </lineage>
</organism>
<evidence type="ECO:0000313" key="1">
    <source>
        <dbReference type="EMBL" id="KAI0040988.1"/>
    </source>
</evidence>
<accession>A0ACB8RBN2</accession>
<name>A0ACB8RBN2_9AGAM</name>
<comment type="caution">
    <text evidence="1">The sequence shown here is derived from an EMBL/GenBank/DDBJ whole genome shotgun (WGS) entry which is preliminary data.</text>
</comment>
<proteinExistence type="predicted"/>
<evidence type="ECO:0000313" key="2">
    <source>
        <dbReference type="Proteomes" id="UP000814033"/>
    </source>
</evidence>
<sequence>MSPISNASRAFKRLHGTRFNGGEVTGHFEVRYYSFTTRKSILVPPRLGKTLSAWIENMNRVEELGRGVAHRYYEESIFAREYWQRKQYNEFLKMTQDYAERYLEDVAEEIFWERTQIDDFEKRLREAEAIHKKVVELRNLFEKQTGKAFKDVNAASSALDQDDLLKEGKKRLEDIRQGFVDLERFWSDEISRVQTAIRKKRHLDREDARRWERFRVDLECALRPSTTHPMPPPLAVPHDRYSTSVPSPCGCSRSSPVRNRCSVGCAAIAVPDSYL</sequence>